<evidence type="ECO:0000256" key="1">
    <source>
        <dbReference type="ARBA" id="ARBA00023015"/>
    </source>
</evidence>
<dbReference type="SUPFAM" id="SSF48008">
    <property type="entry name" value="GntR ligand-binding domain-like"/>
    <property type="match status" value="1"/>
</dbReference>
<dbReference type="SUPFAM" id="SSF46785">
    <property type="entry name" value="Winged helix' DNA-binding domain"/>
    <property type="match status" value="1"/>
</dbReference>
<keyword evidence="2" id="KW-0238">DNA-binding</keyword>
<dbReference type="PROSITE" id="PS50949">
    <property type="entry name" value="HTH_GNTR"/>
    <property type="match status" value="1"/>
</dbReference>
<feature type="domain" description="HTH gntR-type" evidence="4">
    <location>
        <begin position="16"/>
        <end position="88"/>
    </location>
</feature>
<evidence type="ECO:0000259" key="4">
    <source>
        <dbReference type="PROSITE" id="PS50949"/>
    </source>
</evidence>
<dbReference type="OrthoDB" id="7989071at2"/>
<dbReference type="InterPro" id="IPR036390">
    <property type="entry name" value="WH_DNA-bd_sf"/>
</dbReference>
<accession>A0A411YBK0</accession>
<keyword evidence="6" id="KW-1185">Reference proteome</keyword>
<dbReference type="AlphaFoldDB" id="A0A411YBK0"/>
<keyword evidence="3" id="KW-0804">Transcription</keyword>
<dbReference type="RefSeq" id="WP_131153553.1">
    <property type="nucleotide sequence ID" value="NZ_CP036402.1"/>
</dbReference>
<name>A0A411YBK0_9ACTN</name>
<sequence>MQESSGELQLSPVTRRRAYQEVVAQIQREILAGRLRSGDRLPGERQLAERLGVSRASVREALRVLEALDLVRSRTGTGPDSGSIIVQQAGGGPSRDLEAGGSLGGVLLMHTALEHFALEEMVEARVALEALSVRRAATETTADHLEVLEDLVVAMEAPGVDPEPFMRLDTDYHLALAGACGNRVVAYVMRSLRSAIDHWMHRMFEHNENWSELRAEVAAEHRSILELVRVGDGDTAAYEVEAHVRKAHERLKA</sequence>
<dbReference type="Pfam" id="PF00392">
    <property type="entry name" value="GntR"/>
    <property type="match status" value="1"/>
</dbReference>
<dbReference type="PANTHER" id="PTHR43537">
    <property type="entry name" value="TRANSCRIPTIONAL REGULATOR, GNTR FAMILY"/>
    <property type="match status" value="1"/>
</dbReference>
<dbReference type="PRINTS" id="PR00035">
    <property type="entry name" value="HTHGNTR"/>
</dbReference>
<dbReference type="GO" id="GO:0003677">
    <property type="term" value="F:DNA binding"/>
    <property type="evidence" value="ECO:0007669"/>
    <property type="project" value="UniProtKB-KW"/>
</dbReference>
<keyword evidence="1" id="KW-0805">Transcription regulation</keyword>
<evidence type="ECO:0000313" key="5">
    <source>
        <dbReference type="EMBL" id="QBI18555.1"/>
    </source>
</evidence>
<dbReference type="Gene3D" id="1.20.120.530">
    <property type="entry name" value="GntR ligand-binding domain-like"/>
    <property type="match status" value="1"/>
</dbReference>
<dbReference type="InterPro" id="IPR000524">
    <property type="entry name" value="Tscrpt_reg_HTH_GntR"/>
</dbReference>
<evidence type="ECO:0000256" key="3">
    <source>
        <dbReference type="ARBA" id="ARBA00023163"/>
    </source>
</evidence>
<dbReference type="InterPro" id="IPR008920">
    <property type="entry name" value="TF_FadR/GntR_C"/>
</dbReference>
<evidence type="ECO:0000256" key="2">
    <source>
        <dbReference type="ARBA" id="ARBA00023125"/>
    </source>
</evidence>
<dbReference type="InterPro" id="IPR036388">
    <property type="entry name" value="WH-like_DNA-bd_sf"/>
</dbReference>
<dbReference type="Proteomes" id="UP000291469">
    <property type="component" value="Chromosome"/>
</dbReference>
<dbReference type="InterPro" id="IPR011711">
    <property type="entry name" value="GntR_C"/>
</dbReference>
<dbReference type="CDD" id="cd07377">
    <property type="entry name" value="WHTH_GntR"/>
    <property type="match status" value="1"/>
</dbReference>
<dbReference type="SMART" id="SM00895">
    <property type="entry name" value="FCD"/>
    <property type="match status" value="1"/>
</dbReference>
<gene>
    <name evidence="5" type="ORF">ER308_02560</name>
</gene>
<protein>
    <submittedName>
        <fullName evidence="5">FadR family transcriptional regulator</fullName>
    </submittedName>
</protein>
<proteinExistence type="predicted"/>
<evidence type="ECO:0000313" key="6">
    <source>
        <dbReference type="Proteomes" id="UP000291469"/>
    </source>
</evidence>
<dbReference type="GO" id="GO:0003700">
    <property type="term" value="F:DNA-binding transcription factor activity"/>
    <property type="evidence" value="ECO:0007669"/>
    <property type="project" value="InterPro"/>
</dbReference>
<dbReference type="Pfam" id="PF07729">
    <property type="entry name" value="FCD"/>
    <property type="match status" value="1"/>
</dbReference>
<dbReference type="Gene3D" id="1.10.10.10">
    <property type="entry name" value="Winged helix-like DNA-binding domain superfamily/Winged helix DNA-binding domain"/>
    <property type="match status" value="1"/>
</dbReference>
<dbReference type="EMBL" id="CP036402">
    <property type="protein sequence ID" value="QBI18555.1"/>
    <property type="molecule type" value="Genomic_DNA"/>
</dbReference>
<reference evidence="5 6" key="1">
    <citation type="submission" date="2019-01" db="EMBL/GenBank/DDBJ databases">
        <title>Egibacter rhizosphaerae EGI 80759T.</title>
        <authorList>
            <person name="Chen D.-D."/>
            <person name="Tian Y."/>
            <person name="Jiao J.-Y."/>
            <person name="Zhang X.-T."/>
            <person name="Zhang Y.-G."/>
            <person name="Zhang Y."/>
            <person name="Xiao M."/>
            <person name="Shu W.-S."/>
            <person name="Li W.-J."/>
        </authorList>
    </citation>
    <scope>NUCLEOTIDE SEQUENCE [LARGE SCALE GENOMIC DNA]</scope>
    <source>
        <strain evidence="5 6">EGI 80759</strain>
    </source>
</reference>
<dbReference type="PANTHER" id="PTHR43537:SF5">
    <property type="entry name" value="UXU OPERON TRANSCRIPTIONAL REGULATOR"/>
    <property type="match status" value="1"/>
</dbReference>
<dbReference type="SMART" id="SM00345">
    <property type="entry name" value="HTH_GNTR"/>
    <property type="match status" value="1"/>
</dbReference>
<organism evidence="5 6">
    <name type="scientific">Egibacter rhizosphaerae</name>
    <dbReference type="NCBI Taxonomy" id="1670831"/>
    <lineage>
        <taxon>Bacteria</taxon>
        <taxon>Bacillati</taxon>
        <taxon>Actinomycetota</taxon>
        <taxon>Nitriliruptoria</taxon>
        <taxon>Egibacterales</taxon>
        <taxon>Egibacteraceae</taxon>
        <taxon>Egibacter</taxon>
    </lineage>
</organism>
<dbReference type="KEGG" id="erz:ER308_02560"/>